<accession>A0ABU0IUP3</accession>
<reference evidence="3 4" key="1">
    <citation type="submission" date="2023-07" db="EMBL/GenBank/DDBJ databases">
        <title>Genomic Encyclopedia of Type Strains, Phase IV (KMG-IV): sequencing the most valuable type-strain genomes for metagenomic binning, comparative biology and taxonomic classification.</title>
        <authorList>
            <person name="Goeker M."/>
        </authorList>
    </citation>
    <scope>NUCLEOTIDE SEQUENCE [LARGE SCALE GENOMIC DNA]</scope>
    <source>
        <strain evidence="3 4">DSM 18695</strain>
    </source>
</reference>
<feature type="domain" description="Peptidoglycan binding-like" evidence="1">
    <location>
        <begin position="369"/>
        <end position="422"/>
    </location>
</feature>
<keyword evidence="4" id="KW-1185">Reference proteome</keyword>
<dbReference type="InterPro" id="IPR036366">
    <property type="entry name" value="PGBDSf"/>
</dbReference>
<dbReference type="InterPro" id="IPR043426">
    <property type="entry name" value="MltB-like"/>
</dbReference>
<dbReference type="InterPro" id="IPR011970">
    <property type="entry name" value="MltB_2"/>
</dbReference>
<dbReference type="NCBIfam" id="TIGR02283">
    <property type="entry name" value="MltB_2"/>
    <property type="match status" value="1"/>
</dbReference>
<evidence type="ECO:0000259" key="1">
    <source>
        <dbReference type="Pfam" id="PF01471"/>
    </source>
</evidence>
<evidence type="ECO:0000259" key="2">
    <source>
        <dbReference type="Pfam" id="PF13406"/>
    </source>
</evidence>
<gene>
    <name evidence="3" type="ORF">QO010_002830</name>
</gene>
<sequence length="436" mass="46076">MDRRLFIALTLAGCADPALDKTLPLQVIGTATGSPDAPPAPPPVQPLDIAPSGDPNFDAWRSGFTVRALKAGIPDGVIVRELSGLTPDPSVSSHDVSQPEFSKPIGDYVKGVVTDGRIAQGQGFRDQLPYLGRLEQQHGVPRTVILSIWAVESGFGKIQGDYDAVRSFATLAYGGRRRDWAEGELIACLKIIASGEASRAQLKGSWAGAMGQTQFLPSVYLSTALDGDGDGKRDIWGSTPDAIASTFSYMSRAGWVRGQSWAREVTLVPGFDYGLSEGPKETPDWWASQGATRADGLPWSVADAGAKAGLILPSGAAGPAFLVFPNHFAIRKYNNSTAYALAVGLLADRFGGEGPLVRPWPYEVPLSLADRTLAQNSLAALGYDPGGVDGQIGPKTRVAVRAWQKARGLIADGYLTKEIVGRLALEASGLAAPPVQ</sequence>
<protein>
    <submittedName>
        <fullName evidence="3">Lytic murein transglycosylase</fullName>
    </submittedName>
</protein>
<evidence type="ECO:0000313" key="3">
    <source>
        <dbReference type="EMBL" id="MDQ0465046.1"/>
    </source>
</evidence>
<dbReference type="InterPro" id="IPR002477">
    <property type="entry name" value="Peptidoglycan-bd-like"/>
</dbReference>
<dbReference type="EMBL" id="JAUSVS010000005">
    <property type="protein sequence ID" value="MDQ0465046.1"/>
    <property type="molecule type" value="Genomic_DNA"/>
</dbReference>
<dbReference type="SUPFAM" id="SSF47090">
    <property type="entry name" value="PGBD-like"/>
    <property type="match status" value="1"/>
</dbReference>
<dbReference type="Pfam" id="PF13406">
    <property type="entry name" value="SLT_2"/>
    <property type="match status" value="1"/>
</dbReference>
<organism evidence="3 4">
    <name type="scientific">Caulobacter ginsengisoli</name>
    <dbReference type="NCBI Taxonomy" id="400775"/>
    <lineage>
        <taxon>Bacteria</taxon>
        <taxon>Pseudomonadati</taxon>
        <taxon>Pseudomonadota</taxon>
        <taxon>Alphaproteobacteria</taxon>
        <taxon>Caulobacterales</taxon>
        <taxon>Caulobacteraceae</taxon>
        <taxon>Caulobacter</taxon>
    </lineage>
</organism>
<dbReference type="InterPro" id="IPR036365">
    <property type="entry name" value="PGBD-like_sf"/>
</dbReference>
<dbReference type="RefSeq" id="WP_307350134.1">
    <property type="nucleotide sequence ID" value="NZ_JAUSVS010000005.1"/>
</dbReference>
<feature type="domain" description="Transglycosylase SLT" evidence="2">
    <location>
        <begin position="57"/>
        <end position="348"/>
    </location>
</feature>
<dbReference type="SUPFAM" id="SSF53955">
    <property type="entry name" value="Lysozyme-like"/>
    <property type="match status" value="1"/>
</dbReference>
<proteinExistence type="predicted"/>
<name>A0ABU0IUP3_9CAUL</name>
<dbReference type="Proteomes" id="UP001228905">
    <property type="component" value="Unassembled WGS sequence"/>
</dbReference>
<comment type="caution">
    <text evidence="3">The sequence shown here is derived from an EMBL/GenBank/DDBJ whole genome shotgun (WGS) entry which is preliminary data.</text>
</comment>
<dbReference type="PANTHER" id="PTHR30163">
    <property type="entry name" value="MEMBRANE-BOUND LYTIC MUREIN TRANSGLYCOSYLASE B"/>
    <property type="match status" value="1"/>
</dbReference>
<dbReference type="Gene3D" id="1.10.530.10">
    <property type="match status" value="1"/>
</dbReference>
<evidence type="ECO:0000313" key="4">
    <source>
        <dbReference type="Proteomes" id="UP001228905"/>
    </source>
</evidence>
<dbReference type="Gene3D" id="1.10.8.350">
    <property type="entry name" value="Bacterial muramidase"/>
    <property type="match status" value="1"/>
</dbReference>
<dbReference type="PANTHER" id="PTHR30163:SF8">
    <property type="entry name" value="LYTIC MUREIN TRANSGLYCOSYLASE"/>
    <property type="match status" value="1"/>
</dbReference>
<dbReference type="Gene3D" id="1.10.101.10">
    <property type="entry name" value="PGBD-like superfamily/PGBD"/>
    <property type="match status" value="1"/>
</dbReference>
<dbReference type="Pfam" id="PF01471">
    <property type="entry name" value="PG_binding_1"/>
    <property type="match status" value="1"/>
</dbReference>
<dbReference type="InterPro" id="IPR023346">
    <property type="entry name" value="Lysozyme-like_dom_sf"/>
</dbReference>
<dbReference type="InterPro" id="IPR031304">
    <property type="entry name" value="SLT_2"/>
</dbReference>